<dbReference type="Proteomes" id="UP000597762">
    <property type="component" value="Unassembled WGS sequence"/>
</dbReference>
<dbReference type="InterPro" id="IPR038741">
    <property type="entry name" value="AP5B1"/>
</dbReference>
<keyword evidence="4" id="KW-1185">Reference proteome</keyword>
<dbReference type="InterPro" id="IPR048981">
    <property type="entry name" value="AP5B1_C"/>
</dbReference>
<dbReference type="Pfam" id="PF21588">
    <property type="entry name" value="AP5B1_middle"/>
    <property type="match status" value="1"/>
</dbReference>
<dbReference type="PANTHER" id="PTHR34033:SF1">
    <property type="entry name" value="AP-5 COMPLEX SUBUNIT BETA-1"/>
    <property type="match status" value="1"/>
</dbReference>
<dbReference type="AlphaFoldDB" id="A0A812DV12"/>
<evidence type="ECO:0000313" key="3">
    <source>
        <dbReference type="EMBL" id="CAE1310351.1"/>
    </source>
</evidence>
<name>A0A812DV12_ACAPH</name>
<dbReference type="OrthoDB" id="646197at2759"/>
<dbReference type="Pfam" id="PF21590">
    <property type="entry name" value="AP5B1_C"/>
    <property type="match status" value="1"/>
</dbReference>
<dbReference type="PANTHER" id="PTHR34033">
    <property type="entry name" value="AP-5 COMPLEX SUBUNIT BETA-1"/>
    <property type="match status" value="1"/>
</dbReference>
<dbReference type="GO" id="GO:0005765">
    <property type="term" value="C:lysosomal membrane"/>
    <property type="evidence" value="ECO:0007669"/>
    <property type="project" value="TreeGrafter"/>
</dbReference>
<evidence type="ECO:0000313" key="4">
    <source>
        <dbReference type="Proteomes" id="UP000597762"/>
    </source>
</evidence>
<comment type="caution">
    <text evidence="3">The sequence shown here is derived from an EMBL/GenBank/DDBJ whole genome shotgun (WGS) entry which is preliminary data.</text>
</comment>
<gene>
    <name evidence="3" type="ORF">SPHA_61926</name>
</gene>
<evidence type="ECO:0000259" key="2">
    <source>
        <dbReference type="Pfam" id="PF21590"/>
    </source>
</evidence>
<reference evidence="3" key="1">
    <citation type="submission" date="2021-01" db="EMBL/GenBank/DDBJ databases">
        <authorList>
            <person name="Li R."/>
            <person name="Bekaert M."/>
        </authorList>
    </citation>
    <scope>NUCLEOTIDE SEQUENCE</scope>
    <source>
        <strain evidence="3">Farmed</strain>
    </source>
</reference>
<feature type="domain" description="AP5B1 middle" evidence="1">
    <location>
        <begin position="224"/>
        <end position="598"/>
    </location>
</feature>
<proteinExistence type="predicted"/>
<dbReference type="InterPro" id="IPR048979">
    <property type="entry name" value="AP5B1_middle"/>
</dbReference>
<dbReference type="GO" id="GO:0030119">
    <property type="term" value="C:AP-type membrane coat adaptor complex"/>
    <property type="evidence" value="ECO:0007669"/>
    <property type="project" value="TreeGrafter"/>
</dbReference>
<dbReference type="EMBL" id="CAHIKZ030004391">
    <property type="protein sequence ID" value="CAE1310351.1"/>
    <property type="molecule type" value="Genomic_DNA"/>
</dbReference>
<feature type="domain" description="AP5B1 C-terminal" evidence="2">
    <location>
        <begin position="798"/>
        <end position="894"/>
    </location>
</feature>
<accession>A0A812DV12</accession>
<organism evidence="3 4">
    <name type="scientific">Acanthosepion pharaonis</name>
    <name type="common">Pharaoh cuttlefish</name>
    <name type="synonym">Sepia pharaonis</name>
    <dbReference type="NCBI Taxonomy" id="158019"/>
    <lineage>
        <taxon>Eukaryota</taxon>
        <taxon>Metazoa</taxon>
        <taxon>Spiralia</taxon>
        <taxon>Lophotrochozoa</taxon>
        <taxon>Mollusca</taxon>
        <taxon>Cephalopoda</taxon>
        <taxon>Coleoidea</taxon>
        <taxon>Decapodiformes</taxon>
        <taxon>Sepiida</taxon>
        <taxon>Sepiina</taxon>
        <taxon>Sepiidae</taxon>
        <taxon>Acanthosepion</taxon>
    </lineage>
</organism>
<sequence length="899" mass="101757">MGKANTQLLAKVRSEIINGDALRLFQEEYFALDIIRLLYEDTVDEKEKIQLLTVLQEYGGAGLETSSVDQVITSLVDICTQSLSLLPKSSFLSQVIITTTSLLIQFNLVGASSHLCLLLTDLLLPLVKKTDDTSNLRLRGVACCCLSEMEDFCPGLLKKHLTSILKTAQQETTYIYQDIVCLLSRIIHNTMTWQNLLDVVDTRRSRKISEELPSPDEKSLLELEIKQFVSLVMDNYILFTSSGIWSLLQTMILLVKSDLDISASIFKSLTLQFMASSNASTFLMVVYMKMQFSHQILSVTEETLLHKRFVMAAIHPANNVAQKHILLSCLADYIGYNETKQSKQFPSVNPVPIVAIKQLADLKPTAFDDIPIQLKKTLILNKCLPVSKDADNSVLLNNLESIKKMALCTDDAEPTLALFCALFHFYCRHHISDLGTKIQNLLLQLVTSNPKFIPSTLDFLVRIDKEVPDSSIYLYLLQQLHDMVTGHVKFNMPEQQLHSYLDILKLTAADSRIQPQATVRFLHMNILYSLMYGNISWFLATATLSVCRNILLHHKTHSIFNGMDCLLHVLMTHCSEVDVVDRAIFYYSLLNGAADSKIQEILSSADLKMTRRQISNIIHSPSTPANPASMLSLEKPFMKWERISIHPIWKTVKFHHEDPHEEFEEINPGKGAFLHYLDLIAAEDSTFLLAEYRLSVTSECPMDELRAITLNIETDGNLEKIPEIHIPNMTKTESKTIQLQFYSLQPFPGDYPTKSVFASVDRITMSCNLETTSISFTDLMLPIPWENLGVAPEKRKDVFTELWEYLDAKNSNKNATIESVKTLPLDLPGLCQLVDSVLLPYTVYKSEKNFHCAIFLPPRHHLLLKLNSILNHTAVSILTDFWPILPSVNSYLDSLIAIH</sequence>
<dbReference type="GO" id="GO:0016197">
    <property type="term" value="P:endosomal transport"/>
    <property type="evidence" value="ECO:0007669"/>
    <property type="project" value="InterPro"/>
</dbReference>
<protein>
    <submittedName>
        <fullName evidence="3">AP5B1</fullName>
    </submittedName>
</protein>
<evidence type="ECO:0000259" key="1">
    <source>
        <dbReference type="Pfam" id="PF21588"/>
    </source>
</evidence>